<comment type="cofactor">
    <cofactor evidence="1">
        <name>FMN</name>
        <dbReference type="ChEBI" id="CHEBI:58210"/>
    </cofactor>
</comment>
<dbReference type="InterPro" id="IPR019575">
    <property type="entry name" value="Nuop51_4Fe4S-bd"/>
</dbReference>
<dbReference type="InterPro" id="IPR001949">
    <property type="entry name" value="NADH-UbQ_OxRdtase_51kDa_CS"/>
</dbReference>
<evidence type="ECO:0000313" key="11">
    <source>
        <dbReference type="EMBL" id="QDU34355.1"/>
    </source>
</evidence>
<dbReference type="FunFam" id="3.40.50.11540:FF:000001">
    <property type="entry name" value="NADH dehydrogenase [ubiquinone] flavoprotein 1, mitochondrial"/>
    <property type="match status" value="1"/>
</dbReference>
<feature type="domain" description="NADH-ubiquinone oxidoreductase 51kDa subunit iron-sulphur binding" evidence="10">
    <location>
        <begin position="350"/>
        <end position="395"/>
    </location>
</feature>
<sequence length="452" mass="49468">MALEKPVLTKRIPTEPWGRHEDRHYVDYNEYVNTGGYQALDKSLQMDRSAVIDEIKAAEIRGRGGAGFPAGMKWSFLPPADGGRRYLAINADESEPATFKDRLLIDYDPHQVVEGIAICMYACQLDTAYFYMRGEYHDQRATLERAFKEAYDNGIFGPNSRLGQINGRNPELFLHRGAGAYVCGEETGLLNSLEGKRGWPRIKPPFPAVAGAFARPTIVNNVETLACVPHVMENGPEWFKSLGKGRPEGTPPHVPASFGTKLIGVSGPVVRPDVYEEHLGVKMSYAIETLAGGMLPGMEFKAAIPGGISMGVLTKDEYDAPLDFDIGKKYGILGLGTACITVIPEGYSMISCARNLARFYARESCGQCTPCREGTEWLYKLLTRIEAGEGTTKDLDLLLEVASSMGIMPGTTICGLSDGANWAVRTIVNKFFDEFDAAVSKNRLVSLSVANN</sequence>
<dbReference type="RefSeq" id="WP_145078106.1">
    <property type="nucleotide sequence ID" value="NZ_CP036425.1"/>
</dbReference>
<dbReference type="FunFam" id="1.20.1440.230:FF:000001">
    <property type="entry name" value="Mitochondrial NADH dehydrogenase flavoprotein 1"/>
    <property type="match status" value="1"/>
</dbReference>
<dbReference type="KEGG" id="pcor:KS4_24230"/>
<dbReference type="GO" id="GO:0003954">
    <property type="term" value="F:NADH dehydrogenase activity"/>
    <property type="evidence" value="ECO:0007669"/>
    <property type="project" value="TreeGrafter"/>
</dbReference>
<evidence type="ECO:0000256" key="4">
    <source>
        <dbReference type="ARBA" id="ARBA00022485"/>
    </source>
</evidence>
<keyword evidence="12" id="KW-1185">Reference proteome</keyword>
<organism evidence="11 12">
    <name type="scientific">Poriferisphaera corsica</name>
    <dbReference type="NCBI Taxonomy" id="2528020"/>
    <lineage>
        <taxon>Bacteria</taxon>
        <taxon>Pseudomonadati</taxon>
        <taxon>Planctomycetota</taxon>
        <taxon>Phycisphaerae</taxon>
        <taxon>Phycisphaerales</taxon>
        <taxon>Phycisphaeraceae</taxon>
        <taxon>Poriferisphaera</taxon>
    </lineage>
</organism>
<dbReference type="InterPro" id="IPR050837">
    <property type="entry name" value="ComplexI_51kDa_subunit"/>
</dbReference>
<dbReference type="InterPro" id="IPR037207">
    <property type="entry name" value="Nuop51_4Fe4S-bd_sf"/>
</dbReference>
<dbReference type="SUPFAM" id="SSF140490">
    <property type="entry name" value="Nqo1C-terminal domain-like"/>
    <property type="match status" value="1"/>
</dbReference>
<proteinExistence type="inferred from homology"/>
<gene>
    <name evidence="11" type="primary">nqo1</name>
    <name evidence="11" type="ORF">KS4_24230</name>
</gene>
<dbReference type="GO" id="GO:0010181">
    <property type="term" value="F:FMN binding"/>
    <property type="evidence" value="ECO:0007669"/>
    <property type="project" value="InterPro"/>
</dbReference>
<evidence type="ECO:0000313" key="12">
    <source>
        <dbReference type="Proteomes" id="UP000317369"/>
    </source>
</evidence>
<dbReference type="Pfam" id="PF01512">
    <property type="entry name" value="Complex1_51K"/>
    <property type="match status" value="1"/>
</dbReference>
<dbReference type="Gene3D" id="6.10.250.1450">
    <property type="match status" value="1"/>
</dbReference>
<dbReference type="PROSITE" id="PS00645">
    <property type="entry name" value="COMPLEX1_51K_2"/>
    <property type="match status" value="1"/>
</dbReference>
<dbReference type="GO" id="GO:0046872">
    <property type="term" value="F:metal ion binding"/>
    <property type="evidence" value="ECO:0007669"/>
    <property type="project" value="UniProtKB-KW"/>
</dbReference>
<dbReference type="EC" id="1.6.5.11" evidence="11"/>
<accession>A0A517YVV2</accession>
<dbReference type="GO" id="GO:0045333">
    <property type="term" value="P:cellular respiration"/>
    <property type="evidence" value="ECO:0007669"/>
    <property type="project" value="TreeGrafter"/>
</dbReference>
<comment type="cofactor">
    <cofactor evidence="2">
        <name>[4Fe-4S] cluster</name>
        <dbReference type="ChEBI" id="CHEBI:49883"/>
    </cofactor>
</comment>
<keyword evidence="8" id="KW-0408">Iron</keyword>
<dbReference type="SMART" id="SM00928">
    <property type="entry name" value="NADH_4Fe-4S"/>
    <property type="match status" value="1"/>
</dbReference>
<evidence type="ECO:0000256" key="2">
    <source>
        <dbReference type="ARBA" id="ARBA00001966"/>
    </source>
</evidence>
<dbReference type="Gene3D" id="3.10.20.600">
    <property type="match status" value="1"/>
</dbReference>
<dbReference type="Gene3D" id="3.40.50.11540">
    <property type="entry name" value="NADH-ubiquinone oxidoreductase 51kDa subunit"/>
    <property type="match status" value="1"/>
</dbReference>
<evidence type="ECO:0000256" key="9">
    <source>
        <dbReference type="ARBA" id="ARBA00023014"/>
    </source>
</evidence>
<keyword evidence="11" id="KW-0560">Oxidoreductase</keyword>
<name>A0A517YVV2_9BACT</name>
<dbReference type="InterPro" id="IPR037225">
    <property type="entry name" value="Nuo51_FMN-bd_sf"/>
</dbReference>
<evidence type="ECO:0000256" key="7">
    <source>
        <dbReference type="ARBA" id="ARBA00022723"/>
    </source>
</evidence>
<evidence type="ECO:0000256" key="6">
    <source>
        <dbReference type="ARBA" id="ARBA00022643"/>
    </source>
</evidence>
<evidence type="ECO:0000256" key="5">
    <source>
        <dbReference type="ARBA" id="ARBA00022630"/>
    </source>
</evidence>
<evidence type="ECO:0000256" key="8">
    <source>
        <dbReference type="ARBA" id="ARBA00023004"/>
    </source>
</evidence>
<dbReference type="GO" id="GO:0051539">
    <property type="term" value="F:4 iron, 4 sulfur cluster binding"/>
    <property type="evidence" value="ECO:0007669"/>
    <property type="project" value="UniProtKB-KW"/>
</dbReference>
<dbReference type="Pfam" id="PF10589">
    <property type="entry name" value="NADH_4Fe-4S"/>
    <property type="match status" value="1"/>
</dbReference>
<keyword evidence="5" id="KW-0285">Flavoprotein</keyword>
<dbReference type="OrthoDB" id="9761899at2"/>
<reference evidence="11 12" key="1">
    <citation type="submission" date="2019-02" db="EMBL/GenBank/DDBJ databases">
        <title>Deep-cultivation of Planctomycetes and their phenomic and genomic characterization uncovers novel biology.</title>
        <authorList>
            <person name="Wiegand S."/>
            <person name="Jogler M."/>
            <person name="Boedeker C."/>
            <person name="Pinto D."/>
            <person name="Vollmers J."/>
            <person name="Rivas-Marin E."/>
            <person name="Kohn T."/>
            <person name="Peeters S.H."/>
            <person name="Heuer A."/>
            <person name="Rast P."/>
            <person name="Oberbeckmann S."/>
            <person name="Bunk B."/>
            <person name="Jeske O."/>
            <person name="Meyerdierks A."/>
            <person name="Storesund J.E."/>
            <person name="Kallscheuer N."/>
            <person name="Luecker S."/>
            <person name="Lage O.M."/>
            <person name="Pohl T."/>
            <person name="Merkel B.J."/>
            <person name="Hornburger P."/>
            <person name="Mueller R.-W."/>
            <person name="Bruemmer F."/>
            <person name="Labrenz M."/>
            <person name="Spormann A.M."/>
            <person name="Op den Camp H."/>
            <person name="Overmann J."/>
            <person name="Amann R."/>
            <person name="Jetten M.S.M."/>
            <person name="Mascher T."/>
            <person name="Medema M.H."/>
            <person name="Devos D.P."/>
            <person name="Kaster A.-K."/>
            <person name="Ovreas L."/>
            <person name="Rohde M."/>
            <person name="Galperin M.Y."/>
            <person name="Jogler C."/>
        </authorList>
    </citation>
    <scope>NUCLEOTIDE SEQUENCE [LARGE SCALE GENOMIC DNA]</scope>
    <source>
        <strain evidence="11 12">KS4</strain>
    </source>
</reference>
<dbReference type="EMBL" id="CP036425">
    <property type="protein sequence ID" value="QDU34355.1"/>
    <property type="molecule type" value="Genomic_DNA"/>
</dbReference>
<keyword evidence="6" id="KW-0288">FMN</keyword>
<dbReference type="InterPro" id="IPR011538">
    <property type="entry name" value="Nuo51_FMN-bd"/>
</dbReference>
<keyword evidence="4" id="KW-0004">4Fe-4S</keyword>
<dbReference type="Proteomes" id="UP000317369">
    <property type="component" value="Chromosome"/>
</dbReference>
<keyword evidence="9" id="KW-0411">Iron-sulfur</keyword>
<protein>
    <submittedName>
        <fullName evidence="11">NADH-quinone oxidoreductase chain 1</fullName>
        <ecNumber evidence="11">1.6.5.11</ecNumber>
    </submittedName>
</protein>
<keyword evidence="7" id="KW-0479">Metal-binding</keyword>
<dbReference type="SUPFAM" id="SSF142984">
    <property type="entry name" value="Nqo1 middle domain-like"/>
    <property type="match status" value="1"/>
</dbReference>
<comment type="similarity">
    <text evidence="3">Belongs to the complex I 51 kDa subunit family.</text>
</comment>
<dbReference type="SUPFAM" id="SSF142019">
    <property type="entry name" value="Nqo1 FMN-binding domain-like"/>
    <property type="match status" value="1"/>
</dbReference>
<dbReference type="GO" id="GO:0008137">
    <property type="term" value="F:NADH dehydrogenase (ubiquinone) activity"/>
    <property type="evidence" value="ECO:0007669"/>
    <property type="project" value="InterPro"/>
</dbReference>
<dbReference type="PANTHER" id="PTHR11780:SF10">
    <property type="entry name" value="NADH DEHYDROGENASE [UBIQUINONE] FLAVOPROTEIN 1, MITOCHONDRIAL"/>
    <property type="match status" value="1"/>
</dbReference>
<dbReference type="Gene3D" id="1.20.1440.230">
    <property type="entry name" value="NADH-ubiquinone oxidoreductase 51kDa subunit, iron-sulphur binding domain"/>
    <property type="match status" value="1"/>
</dbReference>
<dbReference type="PANTHER" id="PTHR11780">
    <property type="entry name" value="NADH-UBIQUINONE OXIDOREDUCTASE FLAVOPROTEIN 1 NDUFV1"/>
    <property type="match status" value="1"/>
</dbReference>
<evidence type="ECO:0000256" key="3">
    <source>
        <dbReference type="ARBA" id="ARBA00007523"/>
    </source>
</evidence>
<evidence type="ECO:0000256" key="1">
    <source>
        <dbReference type="ARBA" id="ARBA00001917"/>
    </source>
</evidence>
<dbReference type="NCBIfam" id="NF010120">
    <property type="entry name" value="PRK13596.1"/>
    <property type="match status" value="1"/>
</dbReference>
<dbReference type="AlphaFoldDB" id="A0A517YVV2"/>
<evidence type="ECO:0000259" key="10">
    <source>
        <dbReference type="SMART" id="SM00928"/>
    </source>
</evidence>